<comment type="caution">
    <text evidence="2">The sequence shown here is derived from an EMBL/GenBank/DDBJ whole genome shotgun (WGS) entry which is preliminary data.</text>
</comment>
<organism evidence="2 3">
    <name type="scientific">Weissella paramesenteroides</name>
    <name type="common">Leuconostoc paramesenteroides</name>
    <dbReference type="NCBI Taxonomy" id="1249"/>
    <lineage>
        <taxon>Bacteria</taxon>
        <taxon>Bacillati</taxon>
        <taxon>Bacillota</taxon>
        <taxon>Bacilli</taxon>
        <taxon>Lactobacillales</taxon>
        <taxon>Lactobacillaceae</taxon>
        <taxon>Weissella</taxon>
    </lineage>
</organism>
<feature type="transmembrane region" description="Helical" evidence="1">
    <location>
        <begin position="69"/>
        <end position="88"/>
    </location>
</feature>
<keyword evidence="1" id="KW-0812">Transmembrane</keyword>
<feature type="transmembrane region" description="Helical" evidence="1">
    <location>
        <begin position="186"/>
        <end position="210"/>
    </location>
</feature>
<evidence type="ECO:0000313" key="3">
    <source>
        <dbReference type="Proteomes" id="UP001215461"/>
    </source>
</evidence>
<feature type="transmembrane region" description="Helical" evidence="1">
    <location>
        <begin position="336"/>
        <end position="353"/>
    </location>
</feature>
<evidence type="ECO:0000256" key="1">
    <source>
        <dbReference type="SAM" id="Phobius"/>
    </source>
</evidence>
<gene>
    <name evidence="2" type="ORF">G9403_06925</name>
</gene>
<feature type="transmembrane region" description="Helical" evidence="1">
    <location>
        <begin position="147"/>
        <end position="166"/>
    </location>
</feature>
<feature type="transmembrane region" description="Helical" evidence="1">
    <location>
        <begin position="217"/>
        <end position="236"/>
    </location>
</feature>
<dbReference type="EMBL" id="JAANXN010000008">
    <property type="protein sequence ID" value="MDF8371375.1"/>
    <property type="molecule type" value="Genomic_DNA"/>
</dbReference>
<feature type="transmembrane region" description="Helical" evidence="1">
    <location>
        <begin position="536"/>
        <end position="560"/>
    </location>
</feature>
<sequence length="577" mass="66713">MIKKHAKNILIIAVFALIVISPQIYSHSLILGSDSLFHFNRFYDMASQINDHNWQYFVSMYGFTQSGRIVNAIYGPLLAYLHGFILWITRSWFLYQIISDFMVMFIAGCMMYYLLIQNKVSQRYLMPLSTLYMLSYVIFTWTISQQFLSWGAAILPLGVSVATRLVREKDNPVNILEMTLAVTLMLQTHVLSSLLLIILLTIFFIIAILQSADKKRLLLRTLIAALCTIFLTANIWGSFLEVYMGNQLIPPFKNKTPQLRGSVAFPIDNLKLFFPYVLLFGYQIFMTLMHWRHTTLVIRTVTIIGTICLVLSSSIIPWNTLFKIHFISLFQFPYRLLPTAIVLLLLGLGLTLTTSDYLLFNKKQLSLILITAMICILANNIGIVHKKAAIWHTPKVLADKNKIHQDATKTTIRQSFYANKRLHVLLDSVSKPTPDYLPVNGAKRVKEPYKKYNEQIARQQYTFVKYVENKKLYILWYATKPNYKTINVIKYAHTRLKLNGKPLSAYDYQLTKIGAVKVRSKVGENAMQLSYQPAKWFMNLMTVNKLAWFILACYTIYVTYQRIKKVVRDKSHFGARV</sequence>
<feature type="transmembrane region" description="Helical" evidence="1">
    <location>
        <begin position="93"/>
        <end position="115"/>
    </location>
</feature>
<protein>
    <recommendedName>
        <fullName evidence="4">Cell division protein</fullName>
    </recommendedName>
</protein>
<proteinExistence type="predicted"/>
<reference evidence="2 3" key="1">
    <citation type="submission" date="2020-03" db="EMBL/GenBank/DDBJ databases">
        <title>Comparative genomics of Weissella paramesenteroides.</title>
        <authorList>
            <person name="Kant R."/>
            <person name="Takala T."/>
            <person name="Saris P."/>
        </authorList>
    </citation>
    <scope>NUCLEOTIDE SEQUENCE [LARGE SCALE GENOMIC DNA]</scope>
    <source>
        <strain evidence="2 3">SJ27-4</strain>
    </source>
</reference>
<dbReference type="Proteomes" id="UP001215461">
    <property type="component" value="Unassembled WGS sequence"/>
</dbReference>
<feature type="transmembrane region" description="Helical" evidence="1">
    <location>
        <begin position="365"/>
        <end position="384"/>
    </location>
</feature>
<evidence type="ECO:0008006" key="4">
    <source>
        <dbReference type="Google" id="ProtNLM"/>
    </source>
</evidence>
<keyword evidence="1" id="KW-0472">Membrane</keyword>
<feature type="transmembrane region" description="Helical" evidence="1">
    <location>
        <begin position="296"/>
        <end position="316"/>
    </location>
</feature>
<dbReference type="RefSeq" id="WP_277362352.1">
    <property type="nucleotide sequence ID" value="NZ_JAANXN010000008.1"/>
</dbReference>
<dbReference type="AlphaFoldDB" id="A0ABD4XK54"/>
<evidence type="ECO:0000313" key="2">
    <source>
        <dbReference type="EMBL" id="MDF8371375.1"/>
    </source>
</evidence>
<feature type="transmembrane region" description="Helical" evidence="1">
    <location>
        <begin position="272"/>
        <end position="289"/>
    </location>
</feature>
<keyword evidence="1" id="KW-1133">Transmembrane helix</keyword>
<feature type="transmembrane region" description="Helical" evidence="1">
    <location>
        <begin position="121"/>
        <end position="140"/>
    </location>
</feature>
<name>A0ABD4XK54_WEIPA</name>
<accession>A0ABD4XK54</accession>